<feature type="non-terminal residue" evidence="1">
    <location>
        <position position="46"/>
    </location>
</feature>
<keyword evidence="2" id="KW-1185">Reference proteome</keyword>
<gene>
    <name evidence="1" type="ORF">X975_26613</name>
</gene>
<accession>A0A087U654</accession>
<reference evidence="1 2" key="1">
    <citation type="submission" date="2013-11" db="EMBL/GenBank/DDBJ databases">
        <title>Genome sequencing of Stegodyphus mimosarum.</title>
        <authorList>
            <person name="Bechsgaard J."/>
        </authorList>
    </citation>
    <scope>NUCLEOTIDE SEQUENCE [LARGE SCALE GENOMIC DNA]</scope>
</reference>
<protein>
    <submittedName>
        <fullName evidence="1">Uncharacterized protein</fullName>
    </submittedName>
</protein>
<dbReference type="AlphaFoldDB" id="A0A087U654"/>
<sequence>MKTNVMWQNHRSPNHQVNTMVPSKEKLTLQQNYLPRHLHHHLLLCC</sequence>
<dbReference type="EMBL" id="KK118379">
    <property type="protein sequence ID" value="KFM72843.1"/>
    <property type="molecule type" value="Genomic_DNA"/>
</dbReference>
<evidence type="ECO:0000313" key="1">
    <source>
        <dbReference type="EMBL" id="KFM72843.1"/>
    </source>
</evidence>
<dbReference type="Proteomes" id="UP000054359">
    <property type="component" value="Unassembled WGS sequence"/>
</dbReference>
<evidence type="ECO:0000313" key="2">
    <source>
        <dbReference type="Proteomes" id="UP000054359"/>
    </source>
</evidence>
<organism evidence="1 2">
    <name type="scientific">Stegodyphus mimosarum</name>
    <name type="common">African social velvet spider</name>
    <dbReference type="NCBI Taxonomy" id="407821"/>
    <lineage>
        <taxon>Eukaryota</taxon>
        <taxon>Metazoa</taxon>
        <taxon>Ecdysozoa</taxon>
        <taxon>Arthropoda</taxon>
        <taxon>Chelicerata</taxon>
        <taxon>Arachnida</taxon>
        <taxon>Araneae</taxon>
        <taxon>Araneomorphae</taxon>
        <taxon>Entelegynae</taxon>
        <taxon>Eresoidea</taxon>
        <taxon>Eresidae</taxon>
        <taxon>Stegodyphus</taxon>
    </lineage>
</organism>
<proteinExistence type="predicted"/>
<name>A0A087U654_STEMI</name>